<keyword evidence="6 8" id="KW-0406">Ion transport</keyword>
<dbReference type="AlphaFoldDB" id="A0A835UKI5"/>
<keyword evidence="9" id="KW-0732">Signal</keyword>
<evidence type="ECO:0000313" key="10">
    <source>
        <dbReference type="EMBL" id="KAG0465037.1"/>
    </source>
</evidence>
<dbReference type="Proteomes" id="UP000639772">
    <property type="component" value="Chromosome 10"/>
</dbReference>
<keyword evidence="4 8" id="KW-0812">Transmembrane</keyword>
<protein>
    <submittedName>
        <fullName evidence="10">Uncharacterized protein</fullName>
    </submittedName>
</protein>
<feature type="transmembrane region" description="Helical" evidence="8">
    <location>
        <begin position="197"/>
        <end position="216"/>
    </location>
</feature>
<dbReference type="InterPro" id="IPR004698">
    <property type="entry name" value="Zn/Fe_permease_fun/pln"/>
</dbReference>
<dbReference type="NCBIfam" id="TIGR00820">
    <property type="entry name" value="zip"/>
    <property type="match status" value="1"/>
</dbReference>
<evidence type="ECO:0000256" key="4">
    <source>
        <dbReference type="ARBA" id="ARBA00022692"/>
    </source>
</evidence>
<dbReference type="InterPro" id="IPR003689">
    <property type="entry name" value="ZIP"/>
</dbReference>
<organism evidence="10 11">
    <name type="scientific">Vanilla planifolia</name>
    <name type="common">Vanilla</name>
    <dbReference type="NCBI Taxonomy" id="51239"/>
    <lineage>
        <taxon>Eukaryota</taxon>
        <taxon>Viridiplantae</taxon>
        <taxon>Streptophyta</taxon>
        <taxon>Embryophyta</taxon>
        <taxon>Tracheophyta</taxon>
        <taxon>Spermatophyta</taxon>
        <taxon>Magnoliopsida</taxon>
        <taxon>Liliopsida</taxon>
        <taxon>Asparagales</taxon>
        <taxon>Orchidaceae</taxon>
        <taxon>Vanilloideae</taxon>
        <taxon>Vanilleae</taxon>
        <taxon>Vanilla</taxon>
    </lineage>
</organism>
<comment type="subcellular location">
    <subcellularLocation>
        <location evidence="1 8">Membrane</location>
        <topology evidence="1 8">Multi-pass membrane protein</topology>
    </subcellularLocation>
</comment>
<comment type="similarity">
    <text evidence="2 8">Belongs to the ZIP transporter (TC 2.A.5) family.</text>
</comment>
<evidence type="ECO:0000256" key="5">
    <source>
        <dbReference type="ARBA" id="ARBA00022989"/>
    </source>
</evidence>
<dbReference type="GO" id="GO:0005385">
    <property type="term" value="F:zinc ion transmembrane transporter activity"/>
    <property type="evidence" value="ECO:0007669"/>
    <property type="project" value="InterPro"/>
</dbReference>
<dbReference type="PANTHER" id="PTHR11040:SF35">
    <property type="entry name" value="ZINC TRANSPORTER 5"/>
    <property type="match status" value="1"/>
</dbReference>
<keyword evidence="3 8" id="KW-0813">Transport</keyword>
<gene>
    <name evidence="10" type="ORF">HPP92_019201</name>
</gene>
<proteinExistence type="inferred from homology"/>
<feature type="transmembrane region" description="Helical" evidence="8">
    <location>
        <begin position="74"/>
        <end position="95"/>
    </location>
</feature>
<dbReference type="Pfam" id="PF02535">
    <property type="entry name" value="Zip"/>
    <property type="match status" value="1"/>
</dbReference>
<dbReference type="OrthoDB" id="448280at2759"/>
<reference evidence="10 11" key="1">
    <citation type="journal article" date="2020" name="Nat. Food">
        <title>A phased Vanilla planifolia genome enables genetic improvement of flavour and production.</title>
        <authorList>
            <person name="Hasing T."/>
            <person name="Tang H."/>
            <person name="Brym M."/>
            <person name="Khazi F."/>
            <person name="Huang T."/>
            <person name="Chambers A.H."/>
        </authorList>
    </citation>
    <scope>NUCLEOTIDE SEQUENCE [LARGE SCALE GENOMIC DNA]</scope>
    <source>
        <tissue evidence="10">Leaf</tissue>
    </source>
</reference>
<keyword evidence="5 8" id="KW-1133">Transmembrane helix</keyword>
<evidence type="ECO:0000256" key="9">
    <source>
        <dbReference type="SAM" id="SignalP"/>
    </source>
</evidence>
<dbReference type="PANTHER" id="PTHR11040">
    <property type="entry name" value="ZINC/IRON TRANSPORTER"/>
    <property type="match status" value="1"/>
</dbReference>
<feature type="transmembrane region" description="Helical" evidence="8">
    <location>
        <begin position="257"/>
        <end position="279"/>
    </location>
</feature>
<evidence type="ECO:0000313" key="11">
    <source>
        <dbReference type="Proteomes" id="UP000639772"/>
    </source>
</evidence>
<evidence type="ECO:0000256" key="6">
    <source>
        <dbReference type="ARBA" id="ARBA00023065"/>
    </source>
</evidence>
<keyword evidence="7 8" id="KW-0472">Membrane</keyword>
<sequence>MAKLTPFLFVSLLLLPIPTRGDCTCDADDKDSTSSREISLKLIAIFSILAAGSAGVCLPSLGKWIPALHPDKDLFFVLKAFAAGVILSTGFVHILPDASENLTSPCLPPSPWQDFPFAGFAAMVGAIATLVVDTVATGYFARAHGQSEGHVADAEKAGVDDVNRHVQVQVHVHATHGHAHGPVTGASLTRHRVVSQVLELGILVHSVIIGISLGVSESSSSIRPLVVALCFHQFFEGIGLGGCLVQARFKLRTTATMVLFFSLTTPVGIAVGIGVSSGYDENSPTALVVEGVLNACAAGILVYMALVDLLAADFMDPRVQENGRLQIMVNGTLMLGAGLMSLLAKWA</sequence>
<feature type="transmembrane region" description="Helical" evidence="8">
    <location>
        <begin position="222"/>
        <end position="245"/>
    </location>
</feature>
<feature type="transmembrane region" description="Helical" evidence="8">
    <location>
        <begin position="115"/>
        <end position="141"/>
    </location>
</feature>
<accession>A0A835UKI5</accession>
<feature type="transmembrane region" description="Helical" evidence="8">
    <location>
        <begin position="39"/>
        <end position="62"/>
    </location>
</feature>
<evidence type="ECO:0000256" key="3">
    <source>
        <dbReference type="ARBA" id="ARBA00022448"/>
    </source>
</evidence>
<dbReference type="GO" id="GO:0005886">
    <property type="term" value="C:plasma membrane"/>
    <property type="evidence" value="ECO:0007669"/>
    <property type="project" value="TreeGrafter"/>
</dbReference>
<evidence type="ECO:0000256" key="7">
    <source>
        <dbReference type="ARBA" id="ARBA00023136"/>
    </source>
</evidence>
<evidence type="ECO:0000256" key="8">
    <source>
        <dbReference type="RuleBase" id="RU362088"/>
    </source>
</evidence>
<evidence type="ECO:0000256" key="1">
    <source>
        <dbReference type="ARBA" id="ARBA00004141"/>
    </source>
</evidence>
<feature type="chain" id="PRO_5032709255" evidence="9">
    <location>
        <begin position="22"/>
        <end position="347"/>
    </location>
</feature>
<name>A0A835UKI5_VANPL</name>
<comment type="caution">
    <text evidence="10">The sequence shown here is derived from an EMBL/GenBank/DDBJ whole genome shotgun (WGS) entry which is preliminary data.</text>
</comment>
<dbReference type="EMBL" id="JADCNM010000010">
    <property type="protein sequence ID" value="KAG0465037.1"/>
    <property type="molecule type" value="Genomic_DNA"/>
</dbReference>
<evidence type="ECO:0000256" key="2">
    <source>
        <dbReference type="ARBA" id="ARBA00006939"/>
    </source>
</evidence>
<feature type="transmembrane region" description="Helical" evidence="8">
    <location>
        <begin position="291"/>
        <end position="315"/>
    </location>
</feature>
<feature type="transmembrane region" description="Helical" evidence="8">
    <location>
        <begin position="327"/>
        <end position="346"/>
    </location>
</feature>
<feature type="signal peptide" evidence="9">
    <location>
        <begin position="1"/>
        <end position="21"/>
    </location>
</feature>